<dbReference type="Proteomes" id="UP001296873">
    <property type="component" value="Unassembled WGS sequence"/>
</dbReference>
<keyword evidence="2 4" id="KW-1133">Transmembrane helix</keyword>
<sequence>MLKTLAPVLALLASVALLLMGNGLQGTLLPLRAQLEAFGALEIGWLGSAYFAGFALGSLVAPRFVRRVGHIRAFTALAAIASATVLGHALAVSADVWLPLRALTGFCLAGLYVVMESWLNAQATNATRGAILAVYTTVNLTVITLGQLLVAVLEPQTFVPFAVAAMLIALAGVPLALTTSKPPAPPDRIGVDPRWLYRISPVGLVGCFAVGLANGPFWTLAPAFAVANGLDSGGVGLFMALVVLGGAVGQWPAGRLSDKLDRRGVILGVCLLAAAAGAALVLAALGRPELLAYAAVAFGASAIPLYALCVAHANDFVQPGEFVQASAGLLLASALGSALGPLLASVVMARAGSASLFGFTAAVHLLLAAFVVYRTCRRAAPEAKAPFVAVPRTSTGLGTLDPRAGKRR</sequence>
<feature type="transmembrane region" description="Helical" evidence="4">
    <location>
        <begin position="354"/>
        <end position="373"/>
    </location>
</feature>
<dbReference type="Pfam" id="PF07690">
    <property type="entry name" value="MFS_1"/>
    <property type="match status" value="2"/>
</dbReference>
<dbReference type="PANTHER" id="PTHR23521">
    <property type="entry name" value="TRANSPORTER MFS SUPERFAMILY"/>
    <property type="match status" value="1"/>
</dbReference>
<dbReference type="InterPro" id="IPR011701">
    <property type="entry name" value="MFS"/>
</dbReference>
<feature type="transmembrane region" description="Helical" evidence="4">
    <location>
        <begin position="39"/>
        <end position="61"/>
    </location>
</feature>
<dbReference type="InterPro" id="IPR036259">
    <property type="entry name" value="MFS_trans_sf"/>
</dbReference>
<dbReference type="InterPro" id="IPR047200">
    <property type="entry name" value="MFS_YcaD-like"/>
</dbReference>
<evidence type="ECO:0000256" key="1">
    <source>
        <dbReference type="ARBA" id="ARBA00022692"/>
    </source>
</evidence>
<name>A0ABS1DBQ8_9PROT</name>
<evidence type="ECO:0000256" key="2">
    <source>
        <dbReference type="ARBA" id="ARBA00022989"/>
    </source>
</evidence>
<feature type="transmembrane region" description="Helical" evidence="4">
    <location>
        <begin position="131"/>
        <end position="152"/>
    </location>
</feature>
<feature type="transmembrane region" description="Helical" evidence="4">
    <location>
        <begin position="199"/>
        <end position="221"/>
    </location>
</feature>
<dbReference type="PROSITE" id="PS50850">
    <property type="entry name" value="MFS"/>
    <property type="match status" value="1"/>
</dbReference>
<feature type="transmembrane region" description="Helical" evidence="4">
    <location>
        <begin position="291"/>
        <end position="313"/>
    </location>
</feature>
<dbReference type="InterPro" id="IPR020846">
    <property type="entry name" value="MFS_dom"/>
</dbReference>
<comment type="caution">
    <text evidence="6">The sequence shown here is derived from an EMBL/GenBank/DDBJ whole genome shotgun (WGS) entry which is preliminary data.</text>
</comment>
<proteinExistence type="predicted"/>
<protein>
    <recommendedName>
        <fullName evidence="5">Major facilitator superfamily (MFS) profile domain-containing protein</fullName>
    </recommendedName>
</protein>
<dbReference type="EMBL" id="NRRL01000012">
    <property type="protein sequence ID" value="MBK1667825.1"/>
    <property type="molecule type" value="Genomic_DNA"/>
</dbReference>
<accession>A0ABS1DBQ8</accession>
<evidence type="ECO:0000313" key="6">
    <source>
        <dbReference type="EMBL" id="MBK1667825.1"/>
    </source>
</evidence>
<feature type="transmembrane region" description="Helical" evidence="4">
    <location>
        <begin position="158"/>
        <end position="178"/>
    </location>
</feature>
<organism evidence="6 7">
    <name type="scientific">Rhodovibrio sodomensis</name>
    <dbReference type="NCBI Taxonomy" id="1088"/>
    <lineage>
        <taxon>Bacteria</taxon>
        <taxon>Pseudomonadati</taxon>
        <taxon>Pseudomonadota</taxon>
        <taxon>Alphaproteobacteria</taxon>
        <taxon>Rhodospirillales</taxon>
        <taxon>Rhodovibrionaceae</taxon>
        <taxon>Rhodovibrio</taxon>
    </lineage>
</organism>
<reference evidence="6 7" key="1">
    <citation type="journal article" date="2020" name="Microorganisms">
        <title>Osmotic Adaptation and Compatible Solute Biosynthesis of Phototrophic Bacteria as Revealed from Genome Analyses.</title>
        <authorList>
            <person name="Imhoff J.F."/>
            <person name="Rahn T."/>
            <person name="Kunzel S."/>
            <person name="Keller A."/>
            <person name="Neulinger S.C."/>
        </authorList>
    </citation>
    <scope>NUCLEOTIDE SEQUENCE [LARGE SCALE GENOMIC DNA]</scope>
    <source>
        <strain evidence="6 7">DSM 9895</strain>
    </source>
</reference>
<feature type="transmembrane region" description="Helical" evidence="4">
    <location>
        <begin position="73"/>
        <end position="94"/>
    </location>
</feature>
<feature type="domain" description="Major facilitator superfamily (MFS) profile" evidence="5">
    <location>
        <begin position="199"/>
        <end position="408"/>
    </location>
</feature>
<feature type="transmembrane region" description="Helical" evidence="4">
    <location>
        <begin position="233"/>
        <end position="253"/>
    </location>
</feature>
<feature type="transmembrane region" description="Helical" evidence="4">
    <location>
        <begin position="100"/>
        <end position="119"/>
    </location>
</feature>
<keyword evidence="7" id="KW-1185">Reference proteome</keyword>
<evidence type="ECO:0000313" key="7">
    <source>
        <dbReference type="Proteomes" id="UP001296873"/>
    </source>
</evidence>
<feature type="transmembrane region" description="Helical" evidence="4">
    <location>
        <begin position="265"/>
        <end position="285"/>
    </location>
</feature>
<dbReference type="Gene3D" id="1.20.1250.20">
    <property type="entry name" value="MFS general substrate transporter like domains"/>
    <property type="match status" value="2"/>
</dbReference>
<keyword evidence="1 4" id="KW-0812">Transmembrane</keyword>
<dbReference type="SUPFAM" id="SSF103473">
    <property type="entry name" value="MFS general substrate transporter"/>
    <property type="match status" value="1"/>
</dbReference>
<evidence type="ECO:0000256" key="4">
    <source>
        <dbReference type="SAM" id="Phobius"/>
    </source>
</evidence>
<feature type="transmembrane region" description="Helical" evidence="4">
    <location>
        <begin position="325"/>
        <end position="348"/>
    </location>
</feature>
<dbReference type="PANTHER" id="PTHR23521:SF3">
    <property type="entry name" value="MFS TRANSPORTER"/>
    <property type="match status" value="1"/>
</dbReference>
<dbReference type="RefSeq" id="WP_200339985.1">
    <property type="nucleotide sequence ID" value="NZ_NRRL01000012.1"/>
</dbReference>
<evidence type="ECO:0000256" key="3">
    <source>
        <dbReference type="ARBA" id="ARBA00023136"/>
    </source>
</evidence>
<dbReference type="CDD" id="cd17477">
    <property type="entry name" value="MFS_YcaD_like"/>
    <property type="match status" value="1"/>
</dbReference>
<gene>
    <name evidence="6" type="ORF">CKO28_07225</name>
</gene>
<keyword evidence="3 4" id="KW-0472">Membrane</keyword>
<evidence type="ECO:0000259" key="5">
    <source>
        <dbReference type="PROSITE" id="PS50850"/>
    </source>
</evidence>